<reference evidence="3" key="1">
    <citation type="submission" date="2014-11" db="EMBL/GenBank/DDBJ databases">
        <authorList>
            <person name="Otto D Thomas"/>
            <person name="Naeem Raeece"/>
        </authorList>
    </citation>
    <scope>NUCLEOTIDE SEQUENCE</scope>
</reference>
<dbReference type="VEuPathDB" id="CryptoDB:Cvel_10371"/>
<feature type="compositionally biased region" description="Acidic residues" evidence="1">
    <location>
        <begin position="411"/>
        <end position="422"/>
    </location>
</feature>
<evidence type="ECO:0000256" key="1">
    <source>
        <dbReference type="SAM" id="MobiDB-lite"/>
    </source>
</evidence>
<feature type="compositionally biased region" description="Basic and acidic residues" evidence="1">
    <location>
        <begin position="497"/>
        <end position="509"/>
    </location>
</feature>
<dbReference type="EMBL" id="CDMZ01004841">
    <property type="protein sequence ID" value="CEM51082.1"/>
    <property type="molecule type" value="Genomic_DNA"/>
</dbReference>
<feature type="compositionally biased region" description="Low complexity" evidence="1">
    <location>
        <begin position="568"/>
        <end position="580"/>
    </location>
</feature>
<feature type="transmembrane region" description="Helical" evidence="2">
    <location>
        <begin position="206"/>
        <end position="222"/>
    </location>
</feature>
<keyword evidence="2" id="KW-0812">Transmembrane</keyword>
<protein>
    <recommendedName>
        <fullName evidence="4">Transmembrane protein</fullName>
    </recommendedName>
</protein>
<evidence type="ECO:0000313" key="3">
    <source>
        <dbReference type="EMBL" id="CEM51082.1"/>
    </source>
</evidence>
<feature type="compositionally biased region" description="Acidic residues" evidence="1">
    <location>
        <begin position="448"/>
        <end position="466"/>
    </location>
</feature>
<proteinExistence type="predicted"/>
<feature type="transmembrane region" description="Helical" evidence="2">
    <location>
        <begin position="243"/>
        <end position="262"/>
    </location>
</feature>
<feature type="transmembrane region" description="Helical" evidence="2">
    <location>
        <begin position="274"/>
        <end position="296"/>
    </location>
</feature>
<feature type="region of interest" description="Disordered" evidence="1">
    <location>
        <begin position="497"/>
        <end position="580"/>
    </location>
</feature>
<feature type="transmembrane region" description="Helical" evidence="2">
    <location>
        <begin position="308"/>
        <end position="326"/>
    </location>
</feature>
<evidence type="ECO:0008006" key="4">
    <source>
        <dbReference type="Google" id="ProtNLM"/>
    </source>
</evidence>
<accession>A0A0G4I2I0</accession>
<keyword evidence="2" id="KW-1133">Transmembrane helix</keyword>
<feature type="region of interest" description="Disordered" evidence="1">
    <location>
        <begin position="398"/>
        <end position="479"/>
    </location>
</feature>
<name>A0A0G4I2I0_9ALVE</name>
<feature type="transmembrane region" description="Helical" evidence="2">
    <location>
        <begin position="338"/>
        <end position="359"/>
    </location>
</feature>
<sequence length="580" mass="64874">MRPWKKRARKPVQTDRAHRPLERYSRSVTNWYDAFWMLFNAELTNEKECRIYDWPLLLWKLPLEGILPLICTFHLRSFCELCIQFQVTDRFPEATSLAEKPFWLSSLSCLCSIILVFRYSLLGVASSSLLCAFVFWAERKAIVYWKTRKAKGGRRRSVGAKDAWGSVSDVSGVCWPLLLWTVPALILSSEAYVFVELYWLAQSPVFWLRLLPLSFFGLLHWVRNTGPRSWYFRSERSEPILGHAVYVLSCTVVLEWVCWYYLSFLGFWGLVVRVIVLLLLLLFGGLVLGWTFPFCWQGFCMVGRWLDVWVFGPLLFVVLPLIAFVWERTAANSCGAFLGGVVGLLWAFIKAAVGGLWRLQKCIRQCAKRLGGGLREKKLFWTEVGELAERRKAASASDLLRERRGSNVPGGDEEESDVESVGDESSVSSGFAGEGGGSTREGAAGEEPPGEEEEEEKASSEEEDAEGHELPHADVHVQPSRCCTACGAEEGSLREDVTVESQHATHQEAQKWGSVEGGADCQSSASSPTLRRESEPLASCAVEREKTDLTGTGVGSLSTEDERNRDASSSSSSSSAPVER</sequence>
<dbReference type="AlphaFoldDB" id="A0A0G4I2I0"/>
<evidence type="ECO:0000256" key="2">
    <source>
        <dbReference type="SAM" id="Phobius"/>
    </source>
</evidence>
<organism evidence="3">
    <name type="scientific">Chromera velia CCMP2878</name>
    <dbReference type="NCBI Taxonomy" id="1169474"/>
    <lineage>
        <taxon>Eukaryota</taxon>
        <taxon>Sar</taxon>
        <taxon>Alveolata</taxon>
        <taxon>Colpodellida</taxon>
        <taxon>Chromeraceae</taxon>
        <taxon>Chromera</taxon>
    </lineage>
</organism>
<keyword evidence="2" id="KW-0472">Membrane</keyword>
<gene>
    <name evidence="3" type="ORF">Cvel_10371</name>
</gene>